<sequence length="234" mass="25530">MTQNIQIVDQRHRTAGDDVQVPHLRRGRSAKPPKKHSARTKYPTSLLPPKKKNSEFAPTHKHRSRTSSHTRRKTIPAAPSSTHITTRERRAPNSKSPPTLDAVPSIQLSMQGKQNWGEDGRASQVGGGTKVKTQLGLMARTSEAAHTPPTVAPPKVVNSTFAPTHEHARVPAPHTRTNDLPEGRNPTHTASRTPTTPKSARPAPDARHNLKPPIHNQGAGNVGSPRLDTPSRSW</sequence>
<evidence type="ECO:0000256" key="1">
    <source>
        <dbReference type="SAM" id="MobiDB-lite"/>
    </source>
</evidence>
<feature type="compositionally biased region" description="Basic residues" evidence="1">
    <location>
        <begin position="23"/>
        <end position="39"/>
    </location>
</feature>
<dbReference type="AlphaFoldDB" id="A0AAD7HEC6"/>
<keyword evidence="3" id="KW-1185">Reference proteome</keyword>
<accession>A0AAD7HEC6</accession>
<evidence type="ECO:0000313" key="2">
    <source>
        <dbReference type="EMBL" id="KAJ7718786.1"/>
    </source>
</evidence>
<reference evidence="2" key="1">
    <citation type="submission" date="2023-03" db="EMBL/GenBank/DDBJ databases">
        <title>Massive genome expansion in bonnet fungi (Mycena s.s.) driven by repeated elements and novel gene families across ecological guilds.</title>
        <authorList>
            <consortium name="Lawrence Berkeley National Laboratory"/>
            <person name="Harder C.B."/>
            <person name="Miyauchi S."/>
            <person name="Viragh M."/>
            <person name="Kuo A."/>
            <person name="Thoen E."/>
            <person name="Andreopoulos B."/>
            <person name="Lu D."/>
            <person name="Skrede I."/>
            <person name="Drula E."/>
            <person name="Henrissat B."/>
            <person name="Morin E."/>
            <person name="Kohler A."/>
            <person name="Barry K."/>
            <person name="LaButti K."/>
            <person name="Morin E."/>
            <person name="Salamov A."/>
            <person name="Lipzen A."/>
            <person name="Mereny Z."/>
            <person name="Hegedus B."/>
            <person name="Baldrian P."/>
            <person name="Stursova M."/>
            <person name="Weitz H."/>
            <person name="Taylor A."/>
            <person name="Grigoriev I.V."/>
            <person name="Nagy L.G."/>
            <person name="Martin F."/>
            <person name="Kauserud H."/>
        </authorList>
    </citation>
    <scope>NUCLEOTIDE SEQUENCE</scope>
    <source>
        <strain evidence="2">CBHHK182m</strain>
    </source>
</reference>
<organism evidence="2 3">
    <name type="scientific">Mycena metata</name>
    <dbReference type="NCBI Taxonomy" id="1033252"/>
    <lineage>
        <taxon>Eukaryota</taxon>
        <taxon>Fungi</taxon>
        <taxon>Dikarya</taxon>
        <taxon>Basidiomycota</taxon>
        <taxon>Agaricomycotina</taxon>
        <taxon>Agaricomycetes</taxon>
        <taxon>Agaricomycetidae</taxon>
        <taxon>Agaricales</taxon>
        <taxon>Marasmiineae</taxon>
        <taxon>Mycenaceae</taxon>
        <taxon>Mycena</taxon>
    </lineage>
</organism>
<gene>
    <name evidence="2" type="ORF">B0H16DRAFT_1739787</name>
</gene>
<protein>
    <submittedName>
        <fullName evidence="2">Uncharacterized protein</fullName>
    </submittedName>
</protein>
<comment type="caution">
    <text evidence="2">The sequence shown here is derived from an EMBL/GenBank/DDBJ whole genome shotgun (WGS) entry which is preliminary data.</text>
</comment>
<dbReference type="EMBL" id="JARKIB010000260">
    <property type="protein sequence ID" value="KAJ7718786.1"/>
    <property type="molecule type" value="Genomic_DNA"/>
</dbReference>
<dbReference type="Proteomes" id="UP001215598">
    <property type="component" value="Unassembled WGS sequence"/>
</dbReference>
<proteinExistence type="predicted"/>
<name>A0AAD7HEC6_9AGAR</name>
<evidence type="ECO:0000313" key="3">
    <source>
        <dbReference type="Proteomes" id="UP001215598"/>
    </source>
</evidence>
<feature type="region of interest" description="Disordered" evidence="1">
    <location>
        <begin position="142"/>
        <end position="234"/>
    </location>
</feature>
<feature type="compositionally biased region" description="Polar residues" evidence="1">
    <location>
        <begin position="186"/>
        <end position="198"/>
    </location>
</feature>
<feature type="region of interest" description="Disordered" evidence="1">
    <location>
        <begin position="1"/>
        <end position="102"/>
    </location>
</feature>
<feature type="compositionally biased region" description="Basic residues" evidence="1">
    <location>
        <begin position="59"/>
        <end position="74"/>
    </location>
</feature>